<comment type="caution">
    <text evidence="10">The sequence shown here is derived from an EMBL/GenBank/DDBJ whole genome shotgun (WGS) entry which is preliminary data.</text>
</comment>
<keyword evidence="5" id="KW-0808">Transferase</keyword>
<dbReference type="InterPro" id="IPR050351">
    <property type="entry name" value="BphY/WalK/GraS-like"/>
</dbReference>
<dbReference type="CDD" id="cd00075">
    <property type="entry name" value="HATPase"/>
    <property type="match status" value="1"/>
</dbReference>
<dbReference type="InterPro" id="IPR036097">
    <property type="entry name" value="HisK_dim/P_sf"/>
</dbReference>
<evidence type="ECO:0000313" key="10">
    <source>
        <dbReference type="EMBL" id="MEQ2366300.1"/>
    </source>
</evidence>
<accession>A0ABV1B8I7</accession>
<comment type="catalytic activity">
    <reaction evidence="1">
        <text>ATP + protein L-histidine = ADP + protein N-phospho-L-histidine.</text>
        <dbReference type="EC" id="2.7.13.3"/>
    </reaction>
</comment>
<dbReference type="SMART" id="SM00388">
    <property type="entry name" value="HisKA"/>
    <property type="match status" value="1"/>
</dbReference>
<dbReference type="SUPFAM" id="SSF55874">
    <property type="entry name" value="ATPase domain of HSP90 chaperone/DNA topoisomerase II/histidine kinase"/>
    <property type="match status" value="1"/>
</dbReference>
<evidence type="ECO:0000256" key="5">
    <source>
        <dbReference type="ARBA" id="ARBA00022679"/>
    </source>
</evidence>
<organism evidence="10 11">
    <name type="scientific">Coprococcus intestinihominis</name>
    <dbReference type="NCBI Taxonomy" id="3133154"/>
    <lineage>
        <taxon>Bacteria</taxon>
        <taxon>Bacillati</taxon>
        <taxon>Bacillota</taxon>
        <taxon>Clostridia</taxon>
        <taxon>Lachnospirales</taxon>
        <taxon>Lachnospiraceae</taxon>
        <taxon>Coprococcus</taxon>
    </lineage>
</organism>
<dbReference type="PROSITE" id="PS50109">
    <property type="entry name" value="HIS_KIN"/>
    <property type="match status" value="1"/>
</dbReference>
<keyword evidence="8" id="KW-0812">Transmembrane</keyword>
<dbReference type="InterPro" id="IPR036890">
    <property type="entry name" value="HATPase_C_sf"/>
</dbReference>
<dbReference type="InterPro" id="IPR005467">
    <property type="entry name" value="His_kinase_dom"/>
</dbReference>
<dbReference type="Gene3D" id="1.10.287.130">
    <property type="match status" value="1"/>
</dbReference>
<evidence type="ECO:0000256" key="4">
    <source>
        <dbReference type="ARBA" id="ARBA00022553"/>
    </source>
</evidence>
<reference evidence="10 11" key="1">
    <citation type="submission" date="2024-03" db="EMBL/GenBank/DDBJ databases">
        <title>Human intestinal bacterial collection.</title>
        <authorList>
            <person name="Pauvert C."/>
            <person name="Hitch T.C.A."/>
            <person name="Clavel T."/>
        </authorList>
    </citation>
    <scope>NUCLEOTIDE SEQUENCE [LARGE SCALE GENOMIC DNA]</scope>
    <source>
        <strain evidence="10 11">CLA-AA-H190</strain>
    </source>
</reference>
<keyword evidence="6" id="KW-0418">Kinase</keyword>
<dbReference type="Proteomes" id="UP001469749">
    <property type="component" value="Unassembled WGS sequence"/>
</dbReference>
<dbReference type="PRINTS" id="PR00344">
    <property type="entry name" value="BCTRLSENSOR"/>
</dbReference>
<keyword evidence="8" id="KW-1133">Transmembrane helix</keyword>
<comment type="subcellular location">
    <subcellularLocation>
        <location evidence="2">Membrane</location>
    </subcellularLocation>
</comment>
<dbReference type="RefSeq" id="WP_349085913.1">
    <property type="nucleotide sequence ID" value="NZ_JBBMEK010000240.1"/>
</dbReference>
<feature type="domain" description="Histidine kinase" evidence="9">
    <location>
        <begin position="142"/>
        <end position="357"/>
    </location>
</feature>
<dbReference type="PANTHER" id="PTHR45453:SF1">
    <property type="entry name" value="PHOSPHATE REGULON SENSOR PROTEIN PHOR"/>
    <property type="match status" value="1"/>
</dbReference>
<dbReference type="EC" id="2.7.13.3" evidence="3"/>
<proteinExistence type="predicted"/>
<evidence type="ECO:0000256" key="8">
    <source>
        <dbReference type="SAM" id="Phobius"/>
    </source>
</evidence>
<evidence type="ECO:0000256" key="3">
    <source>
        <dbReference type="ARBA" id="ARBA00012438"/>
    </source>
</evidence>
<evidence type="ECO:0000256" key="6">
    <source>
        <dbReference type="ARBA" id="ARBA00022777"/>
    </source>
</evidence>
<name>A0ABV1B8I7_9FIRM</name>
<dbReference type="SMART" id="SM00387">
    <property type="entry name" value="HATPase_c"/>
    <property type="match status" value="1"/>
</dbReference>
<gene>
    <name evidence="10" type="ORF">WMO25_14625</name>
</gene>
<protein>
    <recommendedName>
        <fullName evidence="3">histidine kinase</fullName>
        <ecNumber evidence="3">2.7.13.3</ecNumber>
    </recommendedName>
</protein>
<feature type="non-terminal residue" evidence="10">
    <location>
        <position position="1"/>
    </location>
</feature>
<dbReference type="InterPro" id="IPR003661">
    <property type="entry name" value="HisK_dim/P_dom"/>
</dbReference>
<keyword evidence="7" id="KW-0902">Two-component regulatory system</keyword>
<feature type="transmembrane region" description="Helical" evidence="8">
    <location>
        <begin position="66"/>
        <end position="89"/>
    </location>
</feature>
<evidence type="ECO:0000256" key="7">
    <source>
        <dbReference type="ARBA" id="ARBA00023012"/>
    </source>
</evidence>
<keyword evidence="4" id="KW-0597">Phosphoprotein</keyword>
<sequence length="357" mass="39611">ADIGGMENHSNREEIKAAFETGEGQAVRQSKTVAKSTFYYAVRMNDGNVLRVATETGSVLSIVQGMLPIIAVMVVILFVICTFLGRLLTDSLLRPIEQMAENMDYVNEIAVYQEMEPFIDTIRRQHEDILKNASMRQDFTANVSHELKTPLAAISGYSELIENGMVSEKDIARFGGEIHKSADRLLTLINDTIRLSELDATTQDVVLETVDLYQAAENCMDTLEMSAKKHDVTLKLEGESCKIRTEKGMADEVIYNLCDNAIRYNNKGGSVTISVMPVDNQIVLSVKDTGIGISKEHQERIFERFYRVDKSRSKSTGGTGLGLAIVKHIVARNGARMELASEVGKGTEIRIYFDKAA</sequence>
<dbReference type="EMBL" id="JBBMEK010000240">
    <property type="protein sequence ID" value="MEQ2366300.1"/>
    <property type="molecule type" value="Genomic_DNA"/>
</dbReference>
<evidence type="ECO:0000313" key="11">
    <source>
        <dbReference type="Proteomes" id="UP001469749"/>
    </source>
</evidence>
<dbReference type="GO" id="GO:0005524">
    <property type="term" value="F:ATP binding"/>
    <property type="evidence" value="ECO:0007669"/>
    <property type="project" value="UniProtKB-KW"/>
</dbReference>
<dbReference type="Pfam" id="PF02518">
    <property type="entry name" value="HATPase_c"/>
    <property type="match status" value="1"/>
</dbReference>
<dbReference type="InterPro" id="IPR003594">
    <property type="entry name" value="HATPase_dom"/>
</dbReference>
<evidence type="ECO:0000259" key="9">
    <source>
        <dbReference type="PROSITE" id="PS50109"/>
    </source>
</evidence>
<dbReference type="PANTHER" id="PTHR45453">
    <property type="entry name" value="PHOSPHATE REGULON SENSOR PROTEIN PHOR"/>
    <property type="match status" value="1"/>
</dbReference>
<keyword evidence="10" id="KW-0067">ATP-binding</keyword>
<keyword evidence="11" id="KW-1185">Reference proteome</keyword>
<dbReference type="SUPFAM" id="SSF47384">
    <property type="entry name" value="Homodimeric domain of signal transducing histidine kinase"/>
    <property type="match status" value="1"/>
</dbReference>
<keyword evidence="8" id="KW-0472">Membrane</keyword>
<evidence type="ECO:0000256" key="1">
    <source>
        <dbReference type="ARBA" id="ARBA00000085"/>
    </source>
</evidence>
<dbReference type="Pfam" id="PF00512">
    <property type="entry name" value="HisKA"/>
    <property type="match status" value="1"/>
</dbReference>
<keyword evidence="10" id="KW-0547">Nucleotide-binding</keyword>
<dbReference type="InterPro" id="IPR004358">
    <property type="entry name" value="Sig_transdc_His_kin-like_C"/>
</dbReference>
<dbReference type="CDD" id="cd00082">
    <property type="entry name" value="HisKA"/>
    <property type="match status" value="1"/>
</dbReference>
<dbReference type="Gene3D" id="3.30.565.10">
    <property type="entry name" value="Histidine kinase-like ATPase, C-terminal domain"/>
    <property type="match status" value="1"/>
</dbReference>
<evidence type="ECO:0000256" key="2">
    <source>
        <dbReference type="ARBA" id="ARBA00004370"/>
    </source>
</evidence>